<dbReference type="RefSeq" id="WP_068136077.1">
    <property type="nucleotide sequence ID" value="NZ_CP042914.1"/>
</dbReference>
<keyword evidence="2" id="KW-1133">Transmembrane helix</keyword>
<dbReference type="Pfam" id="PF13365">
    <property type="entry name" value="Trypsin_2"/>
    <property type="match status" value="1"/>
</dbReference>
<evidence type="ECO:0000256" key="1">
    <source>
        <dbReference type="SAM" id="MobiDB-lite"/>
    </source>
</evidence>
<keyword evidence="2" id="KW-0812">Transmembrane</keyword>
<feature type="domain" description="FHA" evidence="3">
    <location>
        <begin position="6"/>
        <end position="55"/>
    </location>
</feature>
<feature type="region of interest" description="Disordered" evidence="1">
    <location>
        <begin position="245"/>
        <end position="269"/>
    </location>
</feature>
<dbReference type="SUPFAM" id="SSF49879">
    <property type="entry name" value="SMAD/FHA domain"/>
    <property type="match status" value="2"/>
</dbReference>
<evidence type="ECO:0000256" key="2">
    <source>
        <dbReference type="SAM" id="Phobius"/>
    </source>
</evidence>
<keyword evidence="2" id="KW-0472">Membrane</keyword>
<reference evidence="4 5" key="1">
    <citation type="submission" date="2019-08" db="EMBL/GenBank/DDBJ databases">
        <title>Deep-cultivation of Planctomycetes and their phenomic and genomic characterization uncovers novel biology.</title>
        <authorList>
            <person name="Wiegand S."/>
            <person name="Jogler M."/>
            <person name="Boedeker C."/>
            <person name="Pinto D."/>
            <person name="Vollmers J."/>
            <person name="Rivas-Marin E."/>
            <person name="Kohn T."/>
            <person name="Peeters S.H."/>
            <person name="Heuer A."/>
            <person name="Rast P."/>
            <person name="Oberbeckmann S."/>
            <person name="Bunk B."/>
            <person name="Jeske O."/>
            <person name="Meyerdierks A."/>
            <person name="Storesund J.E."/>
            <person name="Kallscheuer N."/>
            <person name="Luecker S."/>
            <person name="Lage O.M."/>
            <person name="Pohl T."/>
            <person name="Merkel B.J."/>
            <person name="Hornburger P."/>
            <person name="Mueller R.-W."/>
            <person name="Bruemmer F."/>
            <person name="Labrenz M."/>
            <person name="Spormann A.M."/>
            <person name="Op den Camp H."/>
            <person name="Overmann J."/>
            <person name="Amann R."/>
            <person name="Jetten M.S.M."/>
            <person name="Mascher T."/>
            <person name="Medema M.H."/>
            <person name="Devos D.P."/>
            <person name="Kaster A.-K."/>
            <person name="Ovreas L."/>
            <person name="Rohde M."/>
            <person name="Galperin M.Y."/>
            <person name="Jogler C."/>
        </authorList>
    </citation>
    <scope>NUCLEOTIDE SEQUENCE [LARGE SCALE GENOMIC DNA]</scope>
    <source>
        <strain evidence="4 5">UC8</strain>
    </source>
</reference>
<dbReference type="CDD" id="cd00060">
    <property type="entry name" value="FHA"/>
    <property type="match status" value="1"/>
</dbReference>
<evidence type="ECO:0000259" key="3">
    <source>
        <dbReference type="PROSITE" id="PS50006"/>
    </source>
</evidence>
<accession>A0A5B9QKN6</accession>
<dbReference type="SUPFAM" id="SSF50494">
    <property type="entry name" value="Trypsin-like serine proteases"/>
    <property type="match status" value="1"/>
</dbReference>
<dbReference type="SMART" id="SM00240">
    <property type="entry name" value="FHA"/>
    <property type="match status" value="2"/>
</dbReference>
<protein>
    <submittedName>
        <fullName evidence="4">FHA domain-containing protein FhaB</fullName>
    </submittedName>
</protein>
<keyword evidence="5" id="KW-1185">Reference proteome</keyword>
<dbReference type="OrthoDB" id="9807521at2"/>
<evidence type="ECO:0000313" key="4">
    <source>
        <dbReference type="EMBL" id="QEG38105.1"/>
    </source>
</evidence>
<gene>
    <name evidence="4" type="primary">fhaB_1</name>
    <name evidence="4" type="ORF">UC8_00580</name>
</gene>
<dbReference type="Pfam" id="PF00498">
    <property type="entry name" value="FHA"/>
    <property type="match status" value="2"/>
</dbReference>
<dbReference type="EMBL" id="CP042914">
    <property type="protein sequence ID" value="QEG38105.1"/>
    <property type="molecule type" value="Genomic_DNA"/>
</dbReference>
<sequence>MPEQSWTIGSDASCDLVVKNNTVSGQHCRLTSNAEGLTLTDLGSTNGTFVNGQRLHGSQTIQPTDRITLGQTQRMPWPPSLPTTAQIITLGRGTDNTIRLSDTNVSTHHARLLLDGDNMVLEDLGSTNGTSIGKVENKISRAPVQPSDKVFLGSTAYQVSDWLREFQGAPPAAPIRVATTPRAPRRRVQAPLAAVATVSTVLLVGLIGWWGFRVRGDAPTPPSATPLAADPELDPRPRPATVVHAAAGESSSPDSVREEPHTQPASVALSPEDQQAASLYLILCSDSQQETAFRVGSGFAIDAEHIATSASVIQAMQHLQQNGFPQAFLYSPAAAQDIAIQSTVIHPDFQKLYQQARQAQREHDALFDQLESQPPEPETFEEVKDRLIAARVKALEAIDRKIAYDVAILRVDQPLPHWLSGSSSDSSLRPNQKLQVTGCAFDREDPYFDRGEPLEPSTVSSRVAQLVKASADSHPRLVAKGSAEQHQLAFLGSPVLNSQGQVVAIYSRPSPQGPNPQPDGESLYDAALFQRLRECLPQQPKPKT</sequence>
<dbReference type="PROSITE" id="PS50006">
    <property type="entry name" value="FHA_DOMAIN"/>
    <property type="match status" value="2"/>
</dbReference>
<dbReference type="Gene3D" id="2.60.200.20">
    <property type="match status" value="2"/>
</dbReference>
<dbReference type="InterPro" id="IPR050923">
    <property type="entry name" value="Cell_Proc_Reg/RNA_Proc"/>
</dbReference>
<organism evidence="4 5">
    <name type="scientific">Roseimaritima ulvae</name>
    <dbReference type="NCBI Taxonomy" id="980254"/>
    <lineage>
        <taxon>Bacteria</taxon>
        <taxon>Pseudomonadati</taxon>
        <taxon>Planctomycetota</taxon>
        <taxon>Planctomycetia</taxon>
        <taxon>Pirellulales</taxon>
        <taxon>Pirellulaceae</taxon>
        <taxon>Roseimaritima</taxon>
    </lineage>
</organism>
<dbReference type="InterPro" id="IPR000253">
    <property type="entry name" value="FHA_dom"/>
</dbReference>
<proteinExistence type="predicted"/>
<feature type="transmembrane region" description="Helical" evidence="2">
    <location>
        <begin position="192"/>
        <end position="212"/>
    </location>
</feature>
<dbReference type="InterPro" id="IPR009003">
    <property type="entry name" value="Peptidase_S1_PA"/>
</dbReference>
<dbReference type="KEGG" id="rul:UC8_00580"/>
<name>A0A5B9QKN6_9BACT</name>
<dbReference type="PANTHER" id="PTHR23308">
    <property type="entry name" value="NUCLEAR INHIBITOR OF PROTEIN PHOSPHATASE-1"/>
    <property type="match status" value="1"/>
</dbReference>
<feature type="domain" description="FHA" evidence="3">
    <location>
        <begin position="88"/>
        <end position="137"/>
    </location>
</feature>
<evidence type="ECO:0000313" key="5">
    <source>
        <dbReference type="Proteomes" id="UP000325286"/>
    </source>
</evidence>
<dbReference type="InterPro" id="IPR008984">
    <property type="entry name" value="SMAD_FHA_dom_sf"/>
</dbReference>
<dbReference type="Proteomes" id="UP000325286">
    <property type="component" value="Chromosome"/>
</dbReference>
<dbReference type="AlphaFoldDB" id="A0A5B9QKN6"/>